<comment type="caution">
    <text evidence="2">The sequence shown here is derived from an EMBL/GenBank/DDBJ whole genome shotgun (WGS) entry which is preliminary data.</text>
</comment>
<evidence type="ECO:0000256" key="1">
    <source>
        <dbReference type="SAM" id="MobiDB-lite"/>
    </source>
</evidence>
<name>A0A7L1NQQ7_RHICY</name>
<protein>
    <submittedName>
        <fullName evidence="2">CKLF6 protein</fullName>
    </submittedName>
</protein>
<evidence type="ECO:0000313" key="2">
    <source>
        <dbReference type="EMBL" id="NXO02291.1"/>
    </source>
</evidence>
<dbReference type="AlphaFoldDB" id="A0A7L1NQQ7"/>
<keyword evidence="3" id="KW-1185">Reference proteome</keyword>
<organism evidence="2 3">
    <name type="scientific">Rhinopomastus cyanomelas</name>
    <name type="common">Common scimitarbill</name>
    <dbReference type="NCBI Taxonomy" id="113115"/>
    <lineage>
        <taxon>Eukaryota</taxon>
        <taxon>Metazoa</taxon>
        <taxon>Chordata</taxon>
        <taxon>Craniata</taxon>
        <taxon>Vertebrata</taxon>
        <taxon>Euteleostomi</taxon>
        <taxon>Archelosauria</taxon>
        <taxon>Archosauria</taxon>
        <taxon>Dinosauria</taxon>
        <taxon>Saurischia</taxon>
        <taxon>Theropoda</taxon>
        <taxon>Coelurosauria</taxon>
        <taxon>Aves</taxon>
        <taxon>Neognathae</taxon>
        <taxon>Neoaves</taxon>
        <taxon>Telluraves</taxon>
        <taxon>Coraciimorphae</taxon>
        <taxon>Bucerotiformes</taxon>
        <taxon>Rhinopomastidae</taxon>
        <taxon>Rhinopomastus</taxon>
    </lineage>
</organism>
<gene>
    <name evidence="2" type="primary">Cmtm6</name>
    <name evidence="2" type="ORF">RHICYA_R10661</name>
</gene>
<dbReference type="EMBL" id="VXBP01008420">
    <property type="protein sequence ID" value="NXO02291.1"/>
    <property type="molecule type" value="Genomic_DNA"/>
</dbReference>
<feature type="region of interest" description="Disordered" evidence="1">
    <location>
        <begin position="1"/>
        <end position="20"/>
    </location>
</feature>
<feature type="non-terminal residue" evidence="2">
    <location>
        <position position="99"/>
    </location>
</feature>
<dbReference type="OrthoDB" id="10028364at2759"/>
<feature type="non-terminal residue" evidence="2">
    <location>
        <position position="1"/>
    </location>
</feature>
<sequence>MENGAVYNETTEPQGNAPRQPLGCSLRHLRGWRLPAKALQAALSLLAVICEEVVEGCIRCGGLYFFEFKSCSAFLLSLLVLFVFCTDAYETLGEDKVQR</sequence>
<proteinExistence type="predicted"/>
<evidence type="ECO:0000313" key="3">
    <source>
        <dbReference type="Proteomes" id="UP000565785"/>
    </source>
</evidence>
<accession>A0A7L1NQQ7</accession>
<dbReference type="Proteomes" id="UP000565785">
    <property type="component" value="Unassembled WGS sequence"/>
</dbReference>
<reference evidence="2 3" key="1">
    <citation type="submission" date="2019-09" db="EMBL/GenBank/DDBJ databases">
        <title>Bird 10,000 Genomes (B10K) Project - Family phase.</title>
        <authorList>
            <person name="Zhang G."/>
        </authorList>
    </citation>
    <scope>NUCLEOTIDE SEQUENCE [LARGE SCALE GENOMIC DNA]</scope>
    <source>
        <strain evidence="2">B10K-DU-002-35</strain>
        <tissue evidence="2">Muscle</tissue>
    </source>
</reference>